<dbReference type="PANTHER" id="PTHR43877">
    <property type="entry name" value="AMINOALKYLPHOSPHONATE N-ACETYLTRANSFERASE-RELATED-RELATED"/>
    <property type="match status" value="1"/>
</dbReference>
<organism evidence="4 5">
    <name type="scientific">Sphingomonas psychrolutea</name>
    <dbReference type="NCBI Taxonomy" id="1259676"/>
    <lineage>
        <taxon>Bacteria</taxon>
        <taxon>Pseudomonadati</taxon>
        <taxon>Pseudomonadota</taxon>
        <taxon>Alphaproteobacteria</taxon>
        <taxon>Sphingomonadales</taxon>
        <taxon>Sphingomonadaceae</taxon>
        <taxon>Sphingomonas</taxon>
    </lineage>
</organism>
<keyword evidence="2" id="KW-0012">Acyltransferase</keyword>
<keyword evidence="5" id="KW-1185">Reference proteome</keyword>
<name>A0ABQ1GZ51_9SPHN</name>
<dbReference type="InterPro" id="IPR050832">
    <property type="entry name" value="Bact_Acetyltransf"/>
</dbReference>
<dbReference type="Pfam" id="PF00583">
    <property type="entry name" value="Acetyltransf_1"/>
    <property type="match status" value="1"/>
</dbReference>
<evidence type="ECO:0000313" key="4">
    <source>
        <dbReference type="EMBL" id="GGA53092.1"/>
    </source>
</evidence>
<dbReference type="InterPro" id="IPR000182">
    <property type="entry name" value="GNAT_dom"/>
</dbReference>
<feature type="domain" description="N-acetyltransferase" evidence="3">
    <location>
        <begin position="6"/>
        <end position="175"/>
    </location>
</feature>
<dbReference type="PROSITE" id="PS51186">
    <property type="entry name" value="GNAT"/>
    <property type="match status" value="1"/>
</dbReference>
<evidence type="ECO:0000256" key="2">
    <source>
        <dbReference type="ARBA" id="ARBA00023315"/>
    </source>
</evidence>
<dbReference type="SUPFAM" id="SSF55729">
    <property type="entry name" value="Acyl-CoA N-acyltransferases (Nat)"/>
    <property type="match status" value="1"/>
</dbReference>
<accession>A0ABQ1GZ51</accession>
<dbReference type="RefSeq" id="WP_188447839.1">
    <property type="nucleotide sequence ID" value="NZ_BMDW01000014.1"/>
</dbReference>
<comment type="caution">
    <text evidence="4">The sequence shown here is derived from an EMBL/GenBank/DDBJ whole genome shotgun (WGS) entry which is preliminary data.</text>
</comment>
<sequence length="175" mass="18732">MADPVWRLRSAGAADADALALVASASFLETYAGSLDGADMVAHCLANNTREKFAAWASDPQSAVTLAEAVPGYAPLGYTVLTSVDLPIEPREGDIELRRIYTMGRLHGTGAGPALMAQALSDAARLGKDRVVLGVWGENHRAQRFYERQGFTVIGTRQFKVGSVVHDDLVYARGV</sequence>
<protein>
    <submittedName>
        <fullName evidence="4">N-acetyltransferase</fullName>
    </submittedName>
</protein>
<reference evidence="5" key="1">
    <citation type="journal article" date="2019" name="Int. J. Syst. Evol. Microbiol.">
        <title>The Global Catalogue of Microorganisms (GCM) 10K type strain sequencing project: providing services to taxonomists for standard genome sequencing and annotation.</title>
        <authorList>
            <consortium name="The Broad Institute Genomics Platform"/>
            <consortium name="The Broad Institute Genome Sequencing Center for Infectious Disease"/>
            <person name="Wu L."/>
            <person name="Ma J."/>
        </authorList>
    </citation>
    <scope>NUCLEOTIDE SEQUENCE [LARGE SCALE GENOMIC DNA]</scope>
    <source>
        <strain evidence="5">CGMCC 1.10106</strain>
    </source>
</reference>
<evidence type="ECO:0000313" key="5">
    <source>
        <dbReference type="Proteomes" id="UP000618591"/>
    </source>
</evidence>
<keyword evidence="1" id="KW-0808">Transferase</keyword>
<evidence type="ECO:0000256" key="1">
    <source>
        <dbReference type="ARBA" id="ARBA00022679"/>
    </source>
</evidence>
<dbReference type="Proteomes" id="UP000618591">
    <property type="component" value="Unassembled WGS sequence"/>
</dbReference>
<proteinExistence type="predicted"/>
<dbReference type="Gene3D" id="3.40.630.30">
    <property type="match status" value="1"/>
</dbReference>
<dbReference type="InterPro" id="IPR016181">
    <property type="entry name" value="Acyl_CoA_acyltransferase"/>
</dbReference>
<dbReference type="EMBL" id="BMDW01000014">
    <property type="protein sequence ID" value="GGA53092.1"/>
    <property type="molecule type" value="Genomic_DNA"/>
</dbReference>
<evidence type="ECO:0000259" key="3">
    <source>
        <dbReference type="PROSITE" id="PS51186"/>
    </source>
</evidence>
<gene>
    <name evidence="4" type="ORF">GCM10011395_24330</name>
</gene>